<keyword evidence="7" id="KW-1185">Reference proteome</keyword>
<dbReference type="SUPFAM" id="SSF49329">
    <property type="entry name" value="Cu,Zn superoxide dismutase-like"/>
    <property type="match status" value="1"/>
</dbReference>
<dbReference type="EC" id="1.15.1.1" evidence="2"/>
<keyword evidence="4" id="KW-0732">Signal</keyword>
<dbReference type="PROSITE" id="PS00087">
    <property type="entry name" value="SOD_CU_ZN_1"/>
    <property type="match status" value="1"/>
</dbReference>
<dbReference type="PROSITE" id="PS51257">
    <property type="entry name" value="PROKAR_LIPOPROTEIN"/>
    <property type="match status" value="1"/>
</dbReference>
<accession>A0ABP7Q247</accession>
<name>A0ABP7Q247_9GAMM</name>
<evidence type="ECO:0000313" key="7">
    <source>
        <dbReference type="Proteomes" id="UP001501337"/>
    </source>
</evidence>
<dbReference type="CDD" id="cd00305">
    <property type="entry name" value="Cu-Zn_Superoxide_Dismutase"/>
    <property type="match status" value="1"/>
</dbReference>
<evidence type="ECO:0000256" key="3">
    <source>
        <dbReference type="SAM" id="MobiDB-lite"/>
    </source>
</evidence>
<evidence type="ECO:0000256" key="4">
    <source>
        <dbReference type="SAM" id="SignalP"/>
    </source>
</evidence>
<dbReference type="PANTHER" id="PTHR10003">
    <property type="entry name" value="SUPEROXIDE DISMUTASE CU-ZN -RELATED"/>
    <property type="match status" value="1"/>
</dbReference>
<evidence type="ECO:0000256" key="2">
    <source>
        <dbReference type="RuleBase" id="RU000393"/>
    </source>
</evidence>
<dbReference type="Pfam" id="PF00080">
    <property type="entry name" value="Sod_Cu"/>
    <property type="match status" value="1"/>
</dbReference>
<dbReference type="RefSeq" id="WP_344808725.1">
    <property type="nucleotide sequence ID" value="NZ_BAABBO010000018.1"/>
</dbReference>
<evidence type="ECO:0000256" key="1">
    <source>
        <dbReference type="ARBA" id="ARBA00010457"/>
    </source>
</evidence>
<feature type="signal peptide" evidence="4">
    <location>
        <begin position="1"/>
        <end position="29"/>
    </location>
</feature>
<evidence type="ECO:0000259" key="5">
    <source>
        <dbReference type="Pfam" id="PF00080"/>
    </source>
</evidence>
<dbReference type="PROSITE" id="PS00332">
    <property type="entry name" value="SOD_CU_ZN_2"/>
    <property type="match status" value="1"/>
</dbReference>
<organism evidence="6 7">
    <name type="scientific">Allohahella marinimesophila</name>
    <dbReference type="NCBI Taxonomy" id="1054972"/>
    <lineage>
        <taxon>Bacteria</taxon>
        <taxon>Pseudomonadati</taxon>
        <taxon>Pseudomonadota</taxon>
        <taxon>Gammaproteobacteria</taxon>
        <taxon>Oceanospirillales</taxon>
        <taxon>Hahellaceae</taxon>
        <taxon>Allohahella</taxon>
    </lineage>
</organism>
<reference evidence="7" key="1">
    <citation type="journal article" date="2019" name="Int. J. Syst. Evol. Microbiol.">
        <title>The Global Catalogue of Microorganisms (GCM) 10K type strain sequencing project: providing services to taxonomists for standard genome sequencing and annotation.</title>
        <authorList>
            <consortium name="The Broad Institute Genomics Platform"/>
            <consortium name="The Broad Institute Genome Sequencing Center for Infectious Disease"/>
            <person name="Wu L."/>
            <person name="Ma J."/>
        </authorList>
    </citation>
    <scope>NUCLEOTIDE SEQUENCE [LARGE SCALE GENOMIC DNA]</scope>
    <source>
        <strain evidence="7">JCM 17555</strain>
    </source>
</reference>
<keyword evidence="2" id="KW-0186">Copper</keyword>
<dbReference type="Proteomes" id="UP001501337">
    <property type="component" value="Unassembled WGS sequence"/>
</dbReference>
<dbReference type="InterPro" id="IPR018152">
    <property type="entry name" value="SOD_Cu/Zn_BS"/>
</dbReference>
<comment type="similarity">
    <text evidence="1 2">Belongs to the Cu-Zn superoxide dismutase family.</text>
</comment>
<evidence type="ECO:0000313" key="6">
    <source>
        <dbReference type="EMBL" id="GAA3974602.1"/>
    </source>
</evidence>
<comment type="caution">
    <text evidence="6">The sequence shown here is derived from an EMBL/GenBank/DDBJ whole genome shotgun (WGS) entry which is preliminary data.</text>
</comment>
<feature type="chain" id="PRO_5046415525" description="Superoxide dismutase [Cu-Zn]" evidence="4">
    <location>
        <begin position="30"/>
        <end position="185"/>
    </location>
</feature>
<comment type="catalytic activity">
    <reaction evidence="2">
        <text>2 superoxide + 2 H(+) = H2O2 + O2</text>
        <dbReference type="Rhea" id="RHEA:20696"/>
        <dbReference type="ChEBI" id="CHEBI:15378"/>
        <dbReference type="ChEBI" id="CHEBI:15379"/>
        <dbReference type="ChEBI" id="CHEBI:16240"/>
        <dbReference type="ChEBI" id="CHEBI:18421"/>
        <dbReference type="EC" id="1.15.1.1"/>
    </reaction>
</comment>
<keyword evidence="2" id="KW-0560">Oxidoreductase</keyword>
<keyword evidence="2" id="KW-0479">Metal-binding</keyword>
<gene>
    <name evidence="6" type="primary">sodC</name>
    <name evidence="6" type="ORF">GCM10022278_34540</name>
</gene>
<dbReference type="Gene3D" id="2.60.40.200">
    <property type="entry name" value="Superoxide dismutase, copper/zinc binding domain"/>
    <property type="match status" value="1"/>
</dbReference>
<comment type="cofactor">
    <cofactor evidence="2">
        <name>Zn(2+)</name>
        <dbReference type="ChEBI" id="CHEBI:29105"/>
    </cofactor>
    <text evidence="2">Binds 1 zinc ion per subunit.</text>
</comment>
<sequence>MFGRPLRKTLAISAAVTACALLSVNTVIAAEDAVEVTVNKVSDKGVGEKIGTIKLSDNEHGLVVHPDIEGLSPGAHGFHVHQNPDCGATAPDGSKGAGTAAGGHYDPDDAGKHDTPWGEGHIGDMPVLVVDDAGKADKPVLAPKLSVDKVLGRAMIIHQGGDNYSDNPEKLGGGGPRVACAVIEK</sequence>
<proteinExistence type="inferred from homology"/>
<dbReference type="InterPro" id="IPR036423">
    <property type="entry name" value="SOD-like_Cu/Zn_dom_sf"/>
</dbReference>
<dbReference type="InterPro" id="IPR024134">
    <property type="entry name" value="SOD_Cu/Zn_/chaperone"/>
</dbReference>
<comment type="cofactor">
    <cofactor evidence="2">
        <name>Cu cation</name>
        <dbReference type="ChEBI" id="CHEBI:23378"/>
    </cofactor>
    <text evidence="2">Binds 1 copper ion per subunit.</text>
</comment>
<protein>
    <recommendedName>
        <fullName evidence="2">Superoxide dismutase [Cu-Zn]</fullName>
        <ecNumber evidence="2">1.15.1.1</ecNumber>
    </recommendedName>
</protein>
<dbReference type="NCBIfam" id="NF007628">
    <property type="entry name" value="PRK10290.1"/>
    <property type="match status" value="1"/>
</dbReference>
<feature type="domain" description="Superoxide dismutase copper/zinc binding" evidence="5">
    <location>
        <begin position="51"/>
        <end position="183"/>
    </location>
</feature>
<comment type="function">
    <text evidence="2">Destroys radicals which are normally produced within the cells and which are toxic to biological systems.</text>
</comment>
<keyword evidence="2" id="KW-0862">Zinc</keyword>
<feature type="region of interest" description="Disordered" evidence="3">
    <location>
        <begin position="86"/>
        <end position="112"/>
    </location>
</feature>
<dbReference type="InterPro" id="IPR001424">
    <property type="entry name" value="SOD_Cu_Zn_dom"/>
</dbReference>
<dbReference type="EMBL" id="BAABBO010000018">
    <property type="protein sequence ID" value="GAA3974602.1"/>
    <property type="molecule type" value="Genomic_DNA"/>
</dbReference>